<feature type="transmembrane region" description="Helical" evidence="1">
    <location>
        <begin position="56"/>
        <end position="73"/>
    </location>
</feature>
<dbReference type="EMBL" id="PNYC01000028">
    <property type="protein sequence ID" value="PMS30880.1"/>
    <property type="molecule type" value="Genomic_DNA"/>
</dbReference>
<proteinExistence type="predicted"/>
<evidence type="ECO:0000313" key="2">
    <source>
        <dbReference type="EMBL" id="PMS30880.1"/>
    </source>
</evidence>
<keyword evidence="1" id="KW-0812">Transmembrane</keyword>
<accession>A0A2N7WN70</accession>
<dbReference type="Pfam" id="PF14348">
    <property type="entry name" value="DtrJ-like"/>
    <property type="match status" value="1"/>
</dbReference>
<keyword evidence="1" id="KW-1133">Transmembrane helix</keyword>
<name>A0A2N7WN70_9BURK</name>
<keyword evidence="1" id="KW-0472">Membrane</keyword>
<evidence type="ECO:0000256" key="1">
    <source>
        <dbReference type="SAM" id="Phobius"/>
    </source>
</evidence>
<evidence type="ECO:0000313" key="3">
    <source>
        <dbReference type="Proteomes" id="UP000235777"/>
    </source>
</evidence>
<gene>
    <name evidence="2" type="ORF">C0Z20_29235</name>
</gene>
<keyword evidence="3" id="KW-1185">Reference proteome</keyword>
<protein>
    <submittedName>
        <fullName evidence="2">DUF4400 domain-containing protein</fullName>
    </submittedName>
</protein>
<dbReference type="AlphaFoldDB" id="A0A2N7WN70"/>
<dbReference type="Proteomes" id="UP000235777">
    <property type="component" value="Unassembled WGS sequence"/>
</dbReference>
<reference evidence="2 3" key="1">
    <citation type="submission" date="2018-01" db="EMBL/GenBank/DDBJ databases">
        <title>Whole genome analyses suggest that Burkholderia sensu lato contains two further novel genera in the rhizoxinica-symbiotica group Mycetohabitans gen. nov., and Trinickia gen. nov.: implications for the evolution of diazotrophy and nodulation in the Burkholderiaceae.</title>
        <authorList>
            <person name="Estrada-de los Santos P."/>
            <person name="Palmer M."/>
            <person name="Chavez-Ramirez B."/>
            <person name="Beukes C."/>
            <person name="Steenkamp E.T."/>
            <person name="Hirsch A.M."/>
            <person name="Manyaka P."/>
            <person name="Maluk M."/>
            <person name="Lafos M."/>
            <person name="Crook M."/>
            <person name="Gross E."/>
            <person name="Simon M.F."/>
            <person name="Bueno dos Reis Junior F."/>
            <person name="Poole P.S."/>
            <person name="Venter S.N."/>
            <person name="James E.K."/>
        </authorList>
    </citation>
    <scope>NUCLEOTIDE SEQUENCE [LARGE SCALE GENOMIC DNA]</scope>
    <source>
        <strain evidence="2 3">JPY 581</strain>
    </source>
</reference>
<dbReference type="OrthoDB" id="8443503at2"/>
<dbReference type="InterPro" id="IPR022266">
    <property type="entry name" value="DtrJ-like"/>
</dbReference>
<feature type="transmembrane region" description="Helical" evidence="1">
    <location>
        <begin position="12"/>
        <end position="35"/>
    </location>
</feature>
<organism evidence="2 3">
    <name type="scientific">Trinickia symbiotica</name>
    <dbReference type="NCBI Taxonomy" id="863227"/>
    <lineage>
        <taxon>Bacteria</taxon>
        <taxon>Pseudomonadati</taxon>
        <taxon>Pseudomonadota</taxon>
        <taxon>Betaproteobacteria</taxon>
        <taxon>Burkholderiales</taxon>
        <taxon>Burkholderiaceae</taxon>
        <taxon>Trinickia</taxon>
    </lineage>
</organism>
<sequence length="104" mass="11606">MYGIKLFGIRFVMVMMTIPQFVLAVAVAFTDGLMARHARRMQGGHESATRYHHAKHLLMFGVIPLGAIIWLVAPVPLPIYPFLAGLVDDGDRGMEHGQVLKKYT</sequence>
<comment type="caution">
    <text evidence="2">The sequence shown here is derived from an EMBL/GenBank/DDBJ whole genome shotgun (WGS) entry which is preliminary data.</text>
</comment>